<keyword evidence="3" id="KW-1185">Reference proteome</keyword>
<reference evidence="3" key="1">
    <citation type="journal article" date="2019" name="Int. J. Syst. Evol. Microbiol.">
        <title>The Global Catalogue of Microorganisms (GCM) 10K type strain sequencing project: providing services to taxonomists for standard genome sequencing and annotation.</title>
        <authorList>
            <consortium name="The Broad Institute Genomics Platform"/>
            <consortium name="The Broad Institute Genome Sequencing Center for Infectious Disease"/>
            <person name="Wu L."/>
            <person name="Ma J."/>
        </authorList>
    </citation>
    <scope>NUCLEOTIDE SEQUENCE [LARGE SCALE GENOMIC DNA]</scope>
    <source>
        <strain evidence="3">CGMCC 1.16444</strain>
    </source>
</reference>
<organism evidence="2 3">
    <name type="scientific">Flaviflagellibacter deserti</name>
    <dbReference type="NCBI Taxonomy" id="2267266"/>
    <lineage>
        <taxon>Bacteria</taxon>
        <taxon>Pseudomonadati</taxon>
        <taxon>Pseudomonadota</taxon>
        <taxon>Alphaproteobacteria</taxon>
        <taxon>Hyphomicrobiales</taxon>
        <taxon>Flaviflagellibacter</taxon>
    </lineage>
</organism>
<evidence type="ECO:0000313" key="2">
    <source>
        <dbReference type="EMBL" id="MFC5068006.1"/>
    </source>
</evidence>
<dbReference type="Pfam" id="PF08241">
    <property type="entry name" value="Methyltransf_11"/>
    <property type="match status" value="1"/>
</dbReference>
<dbReference type="EC" id="2.1.1.222" evidence="2"/>
<gene>
    <name evidence="2" type="ORF">ACFPFW_08245</name>
</gene>
<dbReference type="GO" id="GO:0061542">
    <property type="term" value="F:3-demethylubiquinol 3-O-methyltransferase activity"/>
    <property type="evidence" value="ECO:0007669"/>
    <property type="project" value="UniProtKB-EC"/>
</dbReference>
<name>A0ABV9Z583_9HYPH</name>
<dbReference type="RefSeq" id="WP_162799793.1">
    <property type="nucleotide sequence ID" value="NZ_JBHSJF010000006.1"/>
</dbReference>
<evidence type="ECO:0000313" key="3">
    <source>
        <dbReference type="Proteomes" id="UP001595796"/>
    </source>
</evidence>
<dbReference type="EC" id="2.1.1.64" evidence="2"/>
<feature type="domain" description="Methyltransferase type 11" evidence="1">
    <location>
        <begin position="62"/>
        <end position="154"/>
    </location>
</feature>
<proteinExistence type="predicted"/>
<dbReference type="GO" id="GO:0032259">
    <property type="term" value="P:methylation"/>
    <property type="evidence" value="ECO:0007669"/>
    <property type="project" value="UniProtKB-KW"/>
</dbReference>
<dbReference type="Gene3D" id="3.40.50.150">
    <property type="entry name" value="Vaccinia Virus protein VP39"/>
    <property type="match status" value="1"/>
</dbReference>
<keyword evidence="2" id="KW-0489">Methyltransferase</keyword>
<sequence length="267" mass="29483">MSAVSKFDVADDVAHPEVSANSSLRSVIEASGYRPYGDWCWDGYKPTIVALAKAYGLTRLLEIGGGRDPSFSPEEAAEHGFQVTINDISSVELENMKANFGTACFDVSGDISSTGIAKGAYDLAYSRMVFEHVKDVEQAWTNLYQLLAPGGVAIAFYPTLYCPPFVVNKFIPESVSSAIVNLLYKHRTADEDPKFPAFYDHCYGAPGLVEPMLRDIGYRDVAVMPFYGHEYFINIPVVREIDALVSNLARRTNFGRLSAYAYAVVRK</sequence>
<dbReference type="InterPro" id="IPR029063">
    <property type="entry name" value="SAM-dependent_MTases_sf"/>
</dbReference>
<keyword evidence="2" id="KW-0808">Transferase</keyword>
<comment type="caution">
    <text evidence="2">The sequence shown here is derived from an EMBL/GenBank/DDBJ whole genome shotgun (WGS) entry which is preliminary data.</text>
</comment>
<protein>
    <submittedName>
        <fullName evidence="2">Class I SAM-dependent methyltransferase</fullName>
        <ecNumber evidence="2">2.1.1.222</ecNumber>
        <ecNumber evidence="2">2.1.1.64</ecNumber>
    </submittedName>
</protein>
<dbReference type="InterPro" id="IPR013216">
    <property type="entry name" value="Methyltransf_11"/>
</dbReference>
<dbReference type="CDD" id="cd02440">
    <property type="entry name" value="AdoMet_MTases"/>
    <property type="match status" value="1"/>
</dbReference>
<dbReference type="Proteomes" id="UP001595796">
    <property type="component" value="Unassembled WGS sequence"/>
</dbReference>
<dbReference type="GO" id="GO:0102208">
    <property type="term" value="F:2-polyprenyl-6-hydroxyphenol methylase activity"/>
    <property type="evidence" value="ECO:0007669"/>
    <property type="project" value="UniProtKB-EC"/>
</dbReference>
<evidence type="ECO:0000259" key="1">
    <source>
        <dbReference type="Pfam" id="PF08241"/>
    </source>
</evidence>
<dbReference type="EMBL" id="JBHSJF010000006">
    <property type="protein sequence ID" value="MFC5068006.1"/>
    <property type="molecule type" value="Genomic_DNA"/>
</dbReference>
<dbReference type="SUPFAM" id="SSF53335">
    <property type="entry name" value="S-adenosyl-L-methionine-dependent methyltransferases"/>
    <property type="match status" value="1"/>
</dbReference>
<accession>A0ABV9Z583</accession>